<evidence type="ECO:0000256" key="3">
    <source>
        <dbReference type="ARBA" id="ARBA00022692"/>
    </source>
</evidence>
<evidence type="ECO:0000256" key="4">
    <source>
        <dbReference type="ARBA" id="ARBA00022989"/>
    </source>
</evidence>
<reference evidence="9 11" key="2">
    <citation type="submission" date="2018-02" db="EMBL/GenBank/DDBJ databases">
        <title>Characterization of Xanthomonas diversity in transplant houses and field plants.</title>
        <authorList>
            <person name="Abrahamian P."/>
            <person name="Timilsina S."/>
            <person name="Minsavage G.V."/>
            <person name="Goss E.M."/>
            <person name="Jones J.B."/>
            <person name="Vallad G.E."/>
        </authorList>
    </citation>
    <scope>NUCLEOTIDE SEQUENCE [LARGE SCALE GENOMIC DNA]</scope>
    <source>
        <strain evidence="9 11">GEV2132</strain>
    </source>
</reference>
<evidence type="ECO:0000313" key="11">
    <source>
        <dbReference type="Proteomes" id="UP000289372"/>
    </source>
</evidence>
<reference evidence="7 10" key="1">
    <citation type="submission" date="2015-02" db="EMBL/GenBank/DDBJ databases">
        <title>Whole genome sequencing of multiple isolates of three species of pepper and tomato-infecting xanthomonads reveals genetic diversity in field strains and pinpoints effectors responsible for host specificity.</title>
        <authorList>
            <person name="Schwartz A."/>
            <person name="Dahlbeck D."/>
            <person name="Staskawicz B."/>
            <person name="Bart R."/>
            <person name="Potnis N."/>
            <person name="Minsavage G."/>
            <person name="Timilsina S."/>
            <person name="Goss E."/>
            <person name="Jones J."/>
            <person name="Vallad G."/>
            <person name="Barak J."/>
            <person name="Miller S."/>
            <person name="Ritchie D."/>
            <person name="Martins J.Jr."/>
            <person name="Patane J.S."/>
            <person name="Setubal J.C."/>
        </authorList>
    </citation>
    <scope>NUCLEOTIDE SEQUENCE [LARGE SCALE GENOMIC DNA]</scope>
    <source>
        <strain evidence="7 10">Xp3-15</strain>
    </source>
</reference>
<dbReference type="RefSeq" id="WP_008570996.1">
    <property type="nucleotide sequence ID" value="NZ_CP018475.1"/>
</dbReference>
<keyword evidence="4 6" id="KW-1133">Transmembrane helix</keyword>
<evidence type="ECO:0000313" key="8">
    <source>
        <dbReference type="EMBL" id="NEL76486.1"/>
    </source>
</evidence>
<dbReference type="Pfam" id="PF16732">
    <property type="entry name" value="ComP_DUS"/>
    <property type="match status" value="1"/>
</dbReference>
<dbReference type="EMBL" id="PUUL01000079">
    <property type="protein sequence ID" value="RXD52915.1"/>
    <property type="molecule type" value="Genomic_DNA"/>
</dbReference>
<proteinExistence type="predicted"/>
<dbReference type="PANTHER" id="PTHR30093:SF47">
    <property type="entry name" value="TYPE IV PILUS NON-CORE MINOR PILIN PILE"/>
    <property type="match status" value="1"/>
</dbReference>
<feature type="transmembrane region" description="Helical" evidence="6">
    <location>
        <begin position="12"/>
        <end position="36"/>
    </location>
</feature>
<evidence type="ECO:0000313" key="7">
    <source>
        <dbReference type="EMBL" id="KLC03016.1"/>
    </source>
</evidence>
<dbReference type="PANTHER" id="PTHR30093">
    <property type="entry name" value="GENERAL SECRETION PATHWAY PROTEIN G"/>
    <property type="match status" value="1"/>
</dbReference>
<dbReference type="InterPro" id="IPR002416">
    <property type="entry name" value="T2SS_protein-GspH"/>
</dbReference>
<dbReference type="EMBL" id="JZUY01000048">
    <property type="protein sequence ID" value="KLC03016.1"/>
    <property type="molecule type" value="Genomic_DNA"/>
</dbReference>
<keyword evidence="3 6" id="KW-0812">Transmembrane</keyword>
<dbReference type="GeneID" id="61779474"/>
<dbReference type="Proteomes" id="UP000035369">
    <property type="component" value="Unassembled WGS sequence"/>
</dbReference>
<dbReference type="PRINTS" id="PR00885">
    <property type="entry name" value="BCTERIALGSPH"/>
</dbReference>
<dbReference type="Pfam" id="PF07963">
    <property type="entry name" value="N_methyl"/>
    <property type="match status" value="1"/>
</dbReference>
<reference evidence="8 12" key="3">
    <citation type="submission" date="2019-11" db="EMBL/GenBank/DDBJ databases">
        <title>Genome-resolved metagenomics to study the prevalence of co-infection and intraspecific heterogeneity among plant pathogen metapopulations.</title>
        <authorList>
            <person name="Newberry E."/>
            <person name="Bhandari R."/>
            <person name="Kemble J."/>
            <person name="Sikora E."/>
            <person name="Potnis N."/>
        </authorList>
    </citation>
    <scope>NUCLEOTIDE SEQUENCE [LARGE SCALE GENOMIC DNA]</scope>
    <source>
        <strain evidence="8">Xp_Tom_Tuscaloosa_18b</strain>
    </source>
</reference>
<dbReference type="Proteomes" id="UP000289372">
    <property type="component" value="Unassembled WGS sequence"/>
</dbReference>
<dbReference type="InterPro" id="IPR012902">
    <property type="entry name" value="N_methyl_site"/>
</dbReference>
<protein>
    <submittedName>
        <fullName evidence="7">Pilus assembly protein PilE</fullName>
    </submittedName>
    <submittedName>
        <fullName evidence="8">Type IV pilin protein</fullName>
    </submittedName>
</protein>
<dbReference type="SUPFAM" id="SSF54523">
    <property type="entry name" value="Pili subunits"/>
    <property type="match status" value="1"/>
</dbReference>
<keyword evidence="2" id="KW-0488">Methylation</keyword>
<dbReference type="KEGG" id="xpe:BJD13_03325"/>
<evidence type="ECO:0000313" key="9">
    <source>
        <dbReference type="EMBL" id="RXD52915.1"/>
    </source>
</evidence>
<keyword evidence="5 6" id="KW-0472">Membrane</keyword>
<dbReference type="PROSITE" id="PS00409">
    <property type="entry name" value="PROKAR_NTER_METHYL"/>
    <property type="match status" value="1"/>
</dbReference>
<dbReference type="AlphaFoldDB" id="A0A0G8YEX6"/>
<evidence type="ECO:0000256" key="2">
    <source>
        <dbReference type="ARBA" id="ARBA00022481"/>
    </source>
</evidence>
<dbReference type="EMBL" id="JAAGYU010000033">
    <property type="protein sequence ID" value="NEL76486.1"/>
    <property type="molecule type" value="Genomic_DNA"/>
</dbReference>
<dbReference type="Gene3D" id="3.30.700.10">
    <property type="entry name" value="Glycoprotein, Type 4 Pilin"/>
    <property type="match status" value="1"/>
</dbReference>
<evidence type="ECO:0000313" key="12">
    <source>
        <dbReference type="Proteomes" id="UP000471082"/>
    </source>
</evidence>
<comment type="subcellular location">
    <subcellularLocation>
        <location evidence="1">Membrane</location>
        <topology evidence="1">Single-pass membrane protein</topology>
    </subcellularLocation>
</comment>
<dbReference type="Proteomes" id="UP000471082">
    <property type="component" value="Unassembled WGS sequence"/>
</dbReference>
<evidence type="ECO:0000256" key="5">
    <source>
        <dbReference type="ARBA" id="ARBA00023136"/>
    </source>
</evidence>
<gene>
    <name evidence="9" type="ORF">DB769_13995</name>
    <name evidence="8" type="ORF">G3W61_09490</name>
    <name evidence="7" type="ORF">XP315_19240</name>
</gene>
<dbReference type="NCBIfam" id="TIGR02532">
    <property type="entry name" value="IV_pilin_GFxxxE"/>
    <property type="match status" value="1"/>
</dbReference>
<comment type="caution">
    <text evidence="8">The sequence shown here is derived from an EMBL/GenBank/DDBJ whole genome shotgun (WGS) entry which is preliminary data.</text>
</comment>
<accession>A0A0G8YEX6</accession>
<organism evidence="8 12">
    <name type="scientific">Xanthomonas perforans</name>
    <dbReference type="NCBI Taxonomy" id="442694"/>
    <lineage>
        <taxon>Bacteria</taxon>
        <taxon>Pseudomonadati</taxon>
        <taxon>Pseudomonadota</taxon>
        <taxon>Gammaproteobacteria</taxon>
        <taxon>Lysobacterales</taxon>
        <taxon>Lysobacteraceae</taxon>
        <taxon>Xanthomonas</taxon>
    </lineage>
</organism>
<sequence>MNYSVMTRRQRGFTLIEIMIVVLIVGVLAAIAMASYKNSVIKTRRSSAAACLQERAQFMERYYTTKMTYAAAPTPPACGGGLSSFYEVSYDGNPTATAFRIRAVPKGAQSGDTSCGTLTIDEKGVRSASGGASDCW</sequence>
<keyword evidence="10" id="KW-1185">Reference proteome</keyword>
<dbReference type="GO" id="GO:0043683">
    <property type="term" value="P:type IV pilus assembly"/>
    <property type="evidence" value="ECO:0007669"/>
    <property type="project" value="InterPro"/>
</dbReference>
<evidence type="ECO:0000256" key="1">
    <source>
        <dbReference type="ARBA" id="ARBA00004167"/>
    </source>
</evidence>
<evidence type="ECO:0000313" key="10">
    <source>
        <dbReference type="Proteomes" id="UP000035369"/>
    </source>
</evidence>
<dbReference type="GO" id="GO:0016020">
    <property type="term" value="C:membrane"/>
    <property type="evidence" value="ECO:0007669"/>
    <property type="project" value="UniProtKB-SubCell"/>
</dbReference>
<dbReference type="InterPro" id="IPR031982">
    <property type="entry name" value="PilE-like"/>
</dbReference>
<name>A0A0G8YEX6_XANPE</name>
<dbReference type="GO" id="GO:0015628">
    <property type="term" value="P:protein secretion by the type II secretion system"/>
    <property type="evidence" value="ECO:0007669"/>
    <property type="project" value="InterPro"/>
</dbReference>
<dbReference type="GO" id="GO:0015627">
    <property type="term" value="C:type II protein secretion system complex"/>
    <property type="evidence" value="ECO:0007669"/>
    <property type="project" value="InterPro"/>
</dbReference>
<evidence type="ECO:0000256" key="6">
    <source>
        <dbReference type="SAM" id="Phobius"/>
    </source>
</evidence>
<dbReference type="InterPro" id="IPR045584">
    <property type="entry name" value="Pilin-like"/>
</dbReference>